<evidence type="ECO:0000259" key="1">
    <source>
        <dbReference type="Pfam" id="PF00144"/>
    </source>
</evidence>
<dbReference type="EC" id="3.1.1.103" evidence="2"/>
<gene>
    <name evidence="2" type="ORF">V0U79_03055</name>
</gene>
<comment type="caution">
    <text evidence="2">The sequence shown here is derived from an EMBL/GenBank/DDBJ whole genome shotgun (WGS) entry which is preliminary data.</text>
</comment>
<feature type="domain" description="Beta-lactamase-related" evidence="1">
    <location>
        <begin position="37"/>
        <end position="328"/>
    </location>
</feature>
<proteinExistence type="predicted"/>
<dbReference type="RefSeq" id="WP_330197993.1">
    <property type="nucleotide sequence ID" value="NZ_JAZDRP010000002.1"/>
</dbReference>
<dbReference type="InterPro" id="IPR050491">
    <property type="entry name" value="AmpC-like"/>
</dbReference>
<dbReference type="Proteomes" id="UP001354971">
    <property type="component" value="Unassembled WGS sequence"/>
</dbReference>
<evidence type="ECO:0000313" key="3">
    <source>
        <dbReference type="Proteomes" id="UP001354971"/>
    </source>
</evidence>
<dbReference type="SUPFAM" id="SSF56601">
    <property type="entry name" value="beta-lactamase/transpeptidase-like"/>
    <property type="match status" value="1"/>
</dbReference>
<name>A0ABU7LN36_9PROT</name>
<evidence type="ECO:0000313" key="2">
    <source>
        <dbReference type="EMBL" id="MEE2525330.1"/>
    </source>
</evidence>
<dbReference type="Gene3D" id="3.40.710.10">
    <property type="entry name" value="DD-peptidase/beta-lactamase superfamily"/>
    <property type="match status" value="1"/>
</dbReference>
<protein>
    <submittedName>
        <fullName evidence="2">Serine hydrolase domain-containing protein</fullName>
        <ecNumber evidence="2">3.1.1.103</ecNumber>
    </submittedName>
</protein>
<reference evidence="2 3" key="1">
    <citation type="submission" date="2024-01" db="EMBL/GenBank/DDBJ databases">
        <title>Hyphobacterium bacterium isolated from marine sediment.</title>
        <authorList>
            <person name="Zhao S."/>
        </authorList>
    </citation>
    <scope>NUCLEOTIDE SEQUENCE [LARGE SCALE GENOMIC DNA]</scope>
    <source>
        <strain evidence="3">HN65</strain>
    </source>
</reference>
<keyword evidence="2" id="KW-0378">Hydrolase</keyword>
<accession>A0ABU7LN36</accession>
<dbReference type="GO" id="GO:0016787">
    <property type="term" value="F:hydrolase activity"/>
    <property type="evidence" value="ECO:0007669"/>
    <property type="project" value="UniProtKB-KW"/>
</dbReference>
<keyword evidence="3" id="KW-1185">Reference proteome</keyword>
<dbReference type="InterPro" id="IPR001466">
    <property type="entry name" value="Beta-lactam-related"/>
</dbReference>
<sequence>MLGIIAAIGLAMAGGDDRPEAAAVDLQPAASFSGQIVLGTREQVLLAGSYGLSDREAGEAVTTGTLFDIGSLTKQVTAAGVLRLVQDGQVSLDETLSVFFQDIPPEFAERSVHEVLTHFAGLPQYSGEDYDLLDRDGFDEWLMQAASSEAEAGRFHYSNPGYSILARIIEMRSGQDFEAYLHEALFEPAGIEAMGYTGLPSEVPEAVGYYGGEAMGRPREQAWLPDGPSWNLRGNGGLLASAETLYHWVVALTGGSVLDAEHTVMLFQPHVVRDAERARSYGYGWNVDTSGSTVRINHSGGNMVFVAFAEWWPESDCFFTITSNAYDESGFSELVADVRAVLADYPQCAGG</sequence>
<dbReference type="PANTHER" id="PTHR46825:SF9">
    <property type="entry name" value="BETA-LACTAMASE-RELATED DOMAIN-CONTAINING PROTEIN"/>
    <property type="match status" value="1"/>
</dbReference>
<organism evidence="2 3">
    <name type="scientific">Hyphobacterium lacteum</name>
    <dbReference type="NCBI Taxonomy" id="3116575"/>
    <lineage>
        <taxon>Bacteria</taxon>
        <taxon>Pseudomonadati</taxon>
        <taxon>Pseudomonadota</taxon>
        <taxon>Alphaproteobacteria</taxon>
        <taxon>Maricaulales</taxon>
        <taxon>Maricaulaceae</taxon>
        <taxon>Hyphobacterium</taxon>
    </lineage>
</organism>
<dbReference type="EMBL" id="JAZDRP010000002">
    <property type="protein sequence ID" value="MEE2525330.1"/>
    <property type="molecule type" value="Genomic_DNA"/>
</dbReference>
<dbReference type="Pfam" id="PF00144">
    <property type="entry name" value="Beta-lactamase"/>
    <property type="match status" value="1"/>
</dbReference>
<dbReference type="InterPro" id="IPR012338">
    <property type="entry name" value="Beta-lactam/transpept-like"/>
</dbReference>
<dbReference type="PANTHER" id="PTHR46825">
    <property type="entry name" value="D-ALANYL-D-ALANINE-CARBOXYPEPTIDASE/ENDOPEPTIDASE AMPH"/>
    <property type="match status" value="1"/>
</dbReference>